<dbReference type="EMBL" id="FUKM01000013">
    <property type="protein sequence ID" value="SJN10292.1"/>
    <property type="molecule type" value="Genomic_DNA"/>
</dbReference>
<organism evidence="13 14">
    <name type="scientific">Halomonas citrativorans</name>
    <dbReference type="NCBI Taxonomy" id="2742612"/>
    <lineage>
        <taxon>Bacteria</taxon>
        <taxon>Pseudomonadati</taxon>
        <taxon>Pseudomonadota</taxon>
        <taxon>Gammaproteobacteria</taxon>
        <taxon>Oceanospirillales</taxon>
        <taxon>Halomonadaceae</taxon>
        <taxon>Halomonas</taxon>
    </lineage>
</organism>
<dbReference type="GO" id="GO:0004456">
    <property type="term" value="F:phosphogluconate dehydratase activity"/>
    <property type="evidence" value="ECO:0007669"/>
    <property type="project" value="UniProtKB-UniRule"/>
</dbReference>
<evidence type="ECO:0000313" key="14">
    <source>
        <dbReference type="Proteomes" id="UP000196331"/>
    </source>
</evidence>
<dbReference type="GO" id="GO:0046872">
    <property type="term" value="F:metal ion binding"/>
    <property type="evidence" value="ECO:0007669"/>
    <property type="project" value="UniProtKB-KW"/>
</dbReference>
<evidence type="ECO:0000256" key="5">
    <source>
        <dbReference type="ARBA" id="ARBA00023014"/>
    </source>
</evidence>
<dbReference type="Proteomes" id="UP000196331">
    <property type="component" value="Unassembled WGS sequence"/>
</dbReference>
<keyword evidence="3 9" id="KW-0479">Metal-binding</keyword>
<comment type="caution">
    <text evidence="13">The sequence shown here is derived from an EMBL/GenBank/DDBJ whole genome shotgun (WGS) entry which is preliminary data.</text>
</comment>
<evidence type="ECO:0000256" key="10">
    <source>
        <dbReference type="NCBIfam" id="TIGR01196"/>
    </source>
</evidence>
<comment type="function">
    <text evidence="9">Catalyzes the dehydration of 6-phospho-D-gluconate to 2-dehydro-3-deoxy-6-phospho-D-gluconate.</text>
</comment>
<comment type="cofactor">
    <cofactor evidence="9">
        <name>[4Fe-4S] cluster</name>
        <dbReference type="ChEBI" id="CHEBI:49883"/>
    </cofactor>
    <text evidence="9">Binds 1 [4Fe-4S] cluster.</text>
</comment>
<dbReference type="RefSeq" id="WP_087106140.1">
    <property type="nucleotide sequence ID" value="NZ_FUKM01000013.1"/>
</dbReference>
<evidence type="ECO:0000256" key="6">
    <source>
        <dbReference type="ARBA" id="ARBA00023064"/>
    </source>
</evidence>
<dbReference type="InterPro" id="IPR000581">
    <property type="entry name" value="ILV_EDD_N"/>
</dbReference>
<evidence type="ECO:0000313" key="13">
    <source>
        <dbReference type="EMBL" id="SJN10292.1"/>
    </source>
</evidence>
<feature type="binding site" evidence="9">
    <location>
        <position position="163"/>
    </location>
    <ligand>
        <name>[4Fe-4S] cluster</name>
        <dbReference type="ChEBI" id="CHEBI:49883"/>
    </ligand>
</feature>
<dbReference type="Gene3D" id="3.50.30.80">
    <property type="entry name" value="IlvD/EDD C-terminal domain-like"/>
    <property type="match status" value="1"/>
</dbReference>
<dbReference type="InterPro" id="IPR004786">
    <property type="entry name" value="6-phosphgluc_deHydtase"/>
</dbReference>
<reference evidence="13 14" key="1">
    <citation type="submission" date="2017-02" db="EMBL/GenBank/DDBJ databases">
        <authorList>
            <person name="Dridi B."/>
        </authorList>
    </citation>
    <scope>NUCLEOTIDE SEQUENCE [LARGE SCALE GENOMIC DNA]</scope>
    <source>
        <strain evidence="13 14">JB380</strain>
    </source>
</reference>
<dbReference type="InterPro" id="IPR056740">
    <property type="entry name" value="ILV_EDD_C"/>
</dbReference>
<dbReference type="InterPro" id="IPR037237">
    <property type="entry name" value="IlvD/EDD_N"/>
</dbReference>
<dbReference type="GO" id="GO:0051539">
    <property type="term" value="F:4 iron, 4 sulfur cluster binding"/>
    <property type="evidence" value="ECO:0007669"/>
    <property type="project" value="UniProtKB-UniRule"/>
</dbReference>
<dbReference type="EC" id="4.2.1.12" evidence="9 10"/>
<dbReference type="PROSITE" id="PS00887">
    <property type="entry name" value="ILVD_EDD_2"/>
    <property type="match status" value="1"/>
</dbReference>
<evidence type="ECO:0000259" key="12">
    <source>
        <dbReference type="Pfam" id="PF24877"/>
    </source>
</evidence>
<dbReference type="PANTHER" id="PTHR43661:SF1">
    <property type="entry name" value="PHOSPHOGLUCONATE DEHYDRATASE"/>
    <property type="match status" value="1"/>
</dbReference>
<evidence type="ECO:0000256" key="4">
    <source>
        <dbReference type="ARBA" id="ARBA00023004"/>
    </source>
</evidence>
<evidence type="ECO:0000256" key="2">
    <source>
        <dbReference type="ARBA" id="ARBA00022485"/>
    </source>
</evidence>
<keyword evidence="2 9" id="KW-0004">4Fe-4S</keyword>
<dbReference type="Pfam" id="PF24877">
    <property type="entry name" value="ILV_EDD_C"/>
    <property type="match status" value="1"/>
</dbReference>
<keyword evidence="4 9" id="KW-0408">Iron</keyword>
<sequence>MPSPTPATLNPTVAKVTQRIRERSRQRRALYEAHMADQHKQGVHRGELSCGNLAHGFAGCDVPVDKGRLKLTNSANVGIVSSYNDMLSAHRPFEDYPAVIKEAARGMGSTAQFAGGVPAMCDGVTQGQPGMELSLFSRDVIAMATAVALSHNMFDATLYLGICDKIVPGLFIGAARFGHLPAMFVPGGPMTTGLPNDEKARVRQLYAEGKVGRDELLEAESQSYHSPGTCTFYGTANSNQLMMEMMGLHLPGASFVNPGTPLREALTRYATEQAIRNTEQSGNYRPFYKQIDERAIVNAIVGLLASGGSTNHTLHLVAMAAAAGITINWDDFTELSAVVPSMTRIYPNGQADVNHFQAAGGMSLLIRELLQAGLMHGDIPTVFGTDMTAYTQEPFLEDGKLTWREGPESSLDSEVLRPVSNPFSPTGGLTVLDGNLGRGVIKISAVKQAHRIVEAPVQLFDDQNQVKAAFESGRLDRDVIVVVRFQGPKANGMPELHKLTPFLGVLQDRGFKVALVTDGRMSGASGKVPAAIHVTPEAVDRGPLSKLQDGDIVRLDAETGELNVLMDAATFDARPCAQANLEQNHFGMGRELFGGFRHLATKAEEGAGVFGGFEADALSRELEKIEQEDQ</sequence>
<dbReference type="SUPFAM" id="SSF143975">
    <property type="entry name" value="IlvD/EDD N-terminal domain-like"/>
    <property type="match status" value="1"/>
</dbReference>
<dbReference type="NCBIfam" id="TIGR01196">
    <property type="entry name" value="edd"/>
    <property type="match status" value="1"/>
</dbReference>
<proteinExistence type="inferred from homology"/>
<dbReference type="PANTHER" id="PTHR43661">
    <property type="entry name" value="D-XYLONATE DEHYDRATASE"/>
    <property type="match status" value="1"/>
</dbReference>
<evidence type="ECO:0000259" key="11">
    <source>
        <dbReference type="Pfam" id="PF00920"/>
    </source>
</evidence>
<dbReference type="AlphaFoldDB" id="A0A1R4HRZ3"/>
<dbReference type="InterPro" id="IPR042096">
    <property type="entry name" value="Dihydro-acid_dehy_C"/>
</dbReference>
<comment type="pathway">
    <text evidence="9">Carbohydrate metabolism; Entner-Doudoroff pathway.</text>
</comment>
<evidence type="ECO:0000256" key="7">
    <source>
        <dbReference type="ARBA" id="ARBA00023239"/>
    </source>
</evidence>
<dbReference type="UniPathway" id="UPA00226"/>
<dbReference type="PROSITE" id="PS00886">
    <property type="entry name" value="ILVD_EDD_1"/>
    <property type="match status" value="1"/>
</dbReference>
<dbReference type="SUPFAM" id="SSF52016">
    <property type="entry name" value="LeuD/IlvD-like"/>
    <property type="match status" value="1"/>
</dbReference>
<evidence type="ECO:0000256" key="9">
    <source>
        <dbReference type="HAMAP-Rule" id="MF_02094"/>
    </source>
</evidence>
<dbReference type="OrthoDB" id="9807077at2"/>
<gene>
    <name evidence="9" type="primary">edd</name>
    <name evidence="13" type="ORF">CZ787_03330</name>
</gene>
<evidence type="ECO:0000256" key="1">
    <source>
        <dbReference type="ARBA" id="ARBA00006486"/>
    </source>
</evidence>
<keyword evidence="6 9" id="KW-0311">Gluconate utilization</keyword>
<evidence type="ECO:0000256" key="3">
    <source>
        <dbReference type="ARBA" id="ARBA00022723"/>
    </source>
</evidence>
<keyword evidence="8 9" id="KW-0119">Carbohydrate metabolism</keyword>
<feature type="binding site" evidence="9">
    <location>
        <position position="230"/>
    </location>
    <ligand>
        <name>[4Fe-4S] cluster</name>
        <dbReference type="ChEBI" id="CHEBI:49883"/>
    </ligand>
</feature>
<dbReference type="Pfam" id="PF00920">
    <property type="entry name" value="ILVD_EDD_N"/>
    <property type="match status" value="1"/>
</dbReference>
<dbReference type="GO" id="GO:0009255">
    <property type="term" value="P:Entner-Doudoroff pathway through 6-phosphogluconate"/>
    <property type="evidence" value="ECO:0007669"/>
    <property type="project" value="UniProtKB-UniRule"/>
</dbReference>
<keyword evidence="7 9" id="KW-0456">Lyase</keyword>
<dbReference type="GO" id="GO:0019521">
    <property type="term" value="P:D-gluconate metabolic process"/>
    <property type="evidence" value="ECO:0007669"/>
    <property type="project" value="UniProtKB-KW"/>
</dbReference>
<evidence type="ECO:0000256" key="8">
    <source>
        <dbReference type="ARBA" id="ARBA00023277"/>
    </source>
</evidence>
<protein>
    <recommendedName>
        <fullName evidence="9 10">Phosphogluconate dehydratase</fullName>
        <ecNumber evidence="9 10">4.2.1.12</ecNumber>
    </recommendedName>
</protein>
<accession>A0A1R4HRZ3</accession>
<feature type="domain" description="Dihydroxy-acid/6-phosphogluconate dehydratase C-terminal" evidence="12">
    <location>
        <begin position="414"/>
        <end position="607"/>
    </location>
</feature>
<dbReference type="GO" id="GO:0005829">
    <property type="term" value="C:cytosol"/>
    <property type="evidence" value="ECO:0007669"/>
    <property type="project" value="TreeGrafter"/>
</dbReference>
<comment type="similarity">
    <text evidence="1 9">Belongs to the IlvD/Edd family.</text>
</comment>
<feature type="domain" description="Dihydroxy-acid/6-phosphogluconate dehydratase N-terminal" evidence="11">
    <location>
        <begin position="76"/>
        <end position="387"/>
    </location>
</feature>
<name>A0A1R4HRZ3_9GAMM</name>
<dbReference type="HAMAP" id="MF_02094">
    <property type="entry name" value="Edd"/>
    <property type="match status" value="1"/>
</dbReference>
<keyword evidence="5 9" id="KW-0411">Iron-sulfur</keyword>
<dbReference type="InterPro" id="IPR020558">
    <property type="entry name" value="DiOHA_6PGluconate_deHydtase_CS"/>
</dbReference>
<comment type="catalytic activity">
    <reaction evidence="9">
        <text>6-phospho-D-gluconate = 2-dehydro-3-deoxy-6-phospho-D-gluconate + H2O</text>
        <dbReference type="Rhea" id="RHEA:17277"/>
        <dbReference type="ChEBI" id="CHEBI:15377"/>
        <dbReference type="ChEBI" id="CHEBI:57569"/>
        <dbReference type="ChEBI" id="CHEBI:58759"/>
        <dbReference type="EC" id="4.2.1.12"/>
    </reaction>
</comment>